<keyword evidence="6" id="KW-0408">Iron</keyword>
<sequence length="441" mass="49994">LSLSLSPFIMATYDELVLLLLLPLVSMLLALGKGKKQKGTLKPKLAPGPRGLPLIGNLHQLGTLPHRTLGELSKRHGPVMHLQLCGVPALIISSAEMAEVVLRTHDLNFCSRPDLIPSKRLSYNFSDVGFSPYGAIWRKLRKIFVVSLLNTRKVEEFRPVREEEVERMMVSISSLASLSKPINLSKLLHSLFAGITCRVAFGKKFLGREQERTIHQILCDTQALMVGFFAADYFPWAWWMDVLTGQRARLERHFHVLDAFLQEIIEAHTVPTRPRDDEEDFVDVLLRLQKEDPSLTQDHVKGLLMDVLTAGVDTSFAVLEYGMAELVRNPNAMLRAQEEVRRTVGDKGKVDESDIPQLNYLKSVVKETLRLHPVAPLLVPRETTSHIKINGYDILPKTRVLVNAWAIGRERASWERPDEFIPERFMDSSVDFKGHDFQFIP</sequence>
<dbReference type="EMBL" id="GDJX01001452">
    <property type="protein sequence ID" value="JAT66484.1"/>
    <property type="molecule type" value="Transcribed_RNA"/>
</dbReference>
<dbReference type="AlphaFoldDB" id="A0A1D1ZHS6"/>
<dbReference type="GO" id="GO:0004497">
    <property type="term" value="F:monooxygenase activity"/>
    <property type="evidence" value="ECO:0007669"/>
    <property type="project" value="UniProtKB-KW"/>
</dbReference>
<comment type="cofactor">
    <cofactor evidence="1">
        <name>heme</name>
        <dbReference type="ChEBI" id="CHEBI:30413"/>
    </cofactor>
</comment>
<dbReference type="GO" id="GO:0016705">
    <property type="term" value="F:oxidoreductase activity, acting on paired donors, with incorporation or reduction of molecular oxygen"/>
    <property type="evidence" value="ECO:0007669"/>
    <property type="project" value="InterPro"/>
</dbReference>
<dbReference type="InterPro" id="IPR001128">
    <property type="entry name" value="Cyt_P450"/>
</dbReference>
<dbReference type="SUPFAM" id="SSF48264">
    <property type="entry name" value="Cytochrome P450"/>
    <property type="match status" value="1"/>
</dbReference>
<dbReference type="PANTHER" id="PTHR47955:SF19">
    <property type="entry name" value="CYTOCHROME P450 71A9-LIKE ISOFORM X1"/>
    <property type="match status" value="1"/>
</dbReference>
<evidence type="ECO:0000256" key="2">
    <source>
        <dbReference type="ARBA" id="ARBA00010617"/>
    </source>
</evidence>
<accession>A0A1D1ZHS6</accession>
<dbReference type="InterPro" id="IPR002401">
    <property type="entry name" value="Cyt_P450_E_grp-I"/>
</dbReference>
<evidence type="ECO:0000256" key="7">
    <source>
        <dbReference type="ARBA" id="ARBA00023033"/>
    </source>
</evidence>
<dbReference type="FunFam" id="1.10.630.10:FF:000043">
    <property type="entry name" value="Cytochrome P450 99A2"/>
    <property type="match status" value="1"/>
</dbReference>
<evidence type="ECO:0000256" key="4">
    <source>
        <dbReference type="ARBA" id="ARBA00022723"/>
    </source>
</evidence>
<evidence type="ECO:0000256" key="6">
    <source>
        <dbReference type="ARBA" id="ARBA00023004"/>
    </source>
</evidence>
<feature type="non-terminal residue" evidence="8">
    <location>
        <position position="441"/>
    </location>
</feature>
<evidence type="ECO:0000256" key="1">
    <source>
        <dbReference type="ARBA" id="ARBA00001971"/>
    </source>
</evidence>
<keyword evidence="4" id="KW-0479">Metal-binding</keyword>
<keyword evidence="3" id="KW-0349">Heme</keyword>
<dbReference type="PRINTS" id="PR00463">
    <property type="entry name" value="EP450I"/>
</dbReference>
<feature type="non-terminal residue" evidence="8">
    <location>
        <position position="1"/>
    </location>
</feature>
<dbReference type="InterPro" id="IPR036396">
    <property type="entry name" value="Cyt_P450_sf"/>
</dbReference>
<dbReference type="GO" id="GO:0005506">
    <property type="term" value="F:iron ion binding"/>
    <property type="evidence" value="ECO:0007669"/>
    <property type="project" value="InterPro"/>
</dbReference>
<dbReference type="Gene3D" id="1.10.630.10">
    <property type="entry name" value="Cytochrome P450"/>
    <property type="match status" value="1"/>
</dbReference>
<dbReference type="CDD" id="cd11072">
    <property type="entry name" value="CYP71-like"/>
    <property type="match status" value="1"/>
</dbReference>
<name>A0A1D1ZHS6_9ARAE</name>
<evidence type="ECO:0000313" key="8">
    <source>
        <dbReference type="EMBL" id="JAT66484.1"/>
    </source>
</evidence>
<gene>
    <name evidence="8" type="primary">CYP71A1_6</name>
    <name evidence="8" type="ORF">g.14744</name>
</gene>
<comment type="similarity">
    <text evidence="2">Belongs to the cytochrome P450 family.</text>
</comment>
<proteinExistence type="inferred from homology"/>
<dbReference type="Pfam" id="PF00067">
    <property type="entry name" value="p450"/>
    <property type="match status" value="1"/>
</dbReference>
<dbReference type="PANTHER" id="PTHR47955">
    <property type="entry name" value="CYTOCHROME P450 FAMILY 71 PROTEIN"/>
    <property type="match status" value="1"/>
</dbReference>
<evidence type="ECO:0000256" key="3">
    <source>
        <dbReference type="ARBA" id="ARBA00022617"/>
    </source>
</evidence>
<protein>
    <submittedName>
        <fullName evidence="8">Cytochrome P450 71A1</fullName>
    </submittedName>
</protein>
<keyword evidence="5" id="KW-0560">Oxidoreductase</keyword>
<dbReference type="GO" id="GO:0020037">
    <property type="term" value="F:heme binding"/>
    <property type="evidence" value="ECO:0007669"/>
    <property type="project" value="InterPro"/>
</dbReference>
<organism evidence="8">
    <name type="scientific">Anthurium amnicola</name>
    <dbReference type="NCBI Taxonomy" id="1678845"/>
    <lineage>
        <taxon>Eukaryota</taxon>
        <taxon>Viridiplantae</taxon>
        <taxon>Streptophyta</taxon>
        <taxon>Embryophyta</taxon>
        <taxon>Tracheophyta</taxon>
        <taxon>Spermatophyta</taxon>
        <taxon>Magnoliopsida</taxon>
        <taxon>Liliopsida</taxon>
        <taxon>Araceae</taxon>
        <taxon>Pothoideae</taxon>
        <taxon>Potheae</taxon>
        <taxon>Anthurium</taxon>
    </lineage>
</organism>
<reference evidence="8" key="1">
    <citation type="submission" date="2015-07" db="EMBL/GenBank/DDBJ databases">
        <title>Transcriptome Assembly of Anthurium amnicola.</title>
        <authorList>
            <person name="Suzuki J."/>
        </authorList>
    </citation>
    <scope>NUCLEOTIDE SEQUENCE</scope>
</reference>
<keyword evidence="7" id="KW-0503">Monooxygenase</keyword>
<evidence type="ECO:0000256" key="5">
    <source>
        <dbReference type="ARBA" id="ARBA00023002"/>
    </source>
</evidence>